<sequence length="102" mass="10817">MTTTPTPTTTCPSWCDPRSHAVNDTHGSTPITHQAVYDDVEISMAVRSTGTSTRVTLDIRNLVSQWPGGAPIEAGVELLPAEAELIAHRLLLLASLGRGGAR</sequence>
<dbReference type="STRING" id="1848.SAMN05443637_12817"/>
<dbReference type="RefSeq" id="WP_073460258.1">
    <property type="nucleotide sequence ID" value="NZ_FRAP01000028.1"/>
</dbReference>
<reference evidence="1 2" key="1">
    <citation type="submission" date="2016-11" db="EMBL/GenBank/DDBJ databases">
        <authorList>
            <person name="Jaros S."/>
            <person name="Januszkiewicz K."/>
            <person name="Wedrychowicz H."/>
        </authorList>
    </citation>
    <scope>NUCLEOTIDE SEQUENCE [LARGE SCALE GENOMIC DNA]</scope>
    <source>
        <strain evidence="1 2">DSM 43832</strain>
    </source>
</reference>
<organism evidence="1 2">
    <name type="scientific">Pseudonocardia thermophila</name>
    <dbReference type="NCBI Taxonomy" id="1848"/>
    <lineage>
        <taxon>Bacteria</taxon>
        <taxon>Bacillati</taxon>
        <taxon>Actinomycetota</taxon>
        <taxon>Actinomycetes</taxon>
        <taxon>Pseudonocardiales</taxon>
        <taxon>Pseudonocardiaceae</taxon>
        <taxon>Pseudonocardia</taxon>
    </lineage>
</organism>
<name>A0A1M7AI98_PSETH</name>
<evidence type="ECO:0000313" key="2">
    <source>
        <dbReference type="Proteomes" id="UP000184363"/>
    </source>
</evidence>
<evidence type="ECO:0000313" key="1">
    <source>
        <dbReference type="EMBL" id="SHL42347.1"/>
    </source>
</evidence>
<accession>A0A1M7AI98</accession>
<protein>
    <submittedName>
        <fullName evidence="1">Uncharacterized protein</fullName>
    </submittedName>
</protein>
<keyword evidence="2" id="KW-1185">Reference proteome</keyword>
<proteinExistence type="predicted"/>
<dbReference type="EMBL" id="FRAP01000028">
    <property type="protein sequence ID" value="SHL42347.1"/>
    <property type="molecule type" value="Genomic_DNA"/>
</dbReference>
<dbReference type="AlphaFoldDB" id="A0A1M7AI98"/>
<gene>
    <name evidence="1" type="ORF">SAMN05443637_12817</name>
</gene>
<dbReference type="Proteomes" id="UP000184363">
    <property type="component" value="Unassembled WGS sequence"/>
</dbReference>